<reference evidence="6 7" key="1">
    <citation type="journal article" date="2017" name="Nature">
        <title>The Apostasia genome and the evolution of orchids.</title>
        <authorList>
            <person name="Zhang G.Q."/>
            <person name="Liu K.W."/>
            <person name="Li Z."/>
            <person name="Lohaus R."/>
            <person name="Hsiao Y.Y."/>
            <person name="Niu S.C."/>
            <person name="Wang J.Y."/>
            <person name="Lin Y.C."/>
            <person name="Xu Q."/>
            <person name="Chen L.J."/>
            <person name="Yoshida K."/>
            <person name="Fujiwara S."/>
            <person name="Wang Z.W."/>
            <person name="Zhang Y.Q."/>
            <person name="Mitsuda N."/>
            <person name="Wang M."/>
            <person name="Liu G.H."/>
            <person name="Pecoraro L."/>
            <person name="Huang H.X."/>
            <person name="Xiao X.J."/>
            <person name="Lin M."/>
            <person name="Wu X.Y."/>
            <person name="Wu W.L."/>
            <person name="Chen Y.Y."/>
            <person name="Chang S.B."/>
            <person name="Sakamoto S."/>
            <person name="Ohme-Takagi M."/>
            <person name="Yagi M."/>
            <person name="Zeng S.J."/>
            <person name="Shen C.Y."/>
            <person name="Yeh C.M."/>
            <person name="Luo Y.B."/>
            <person name="Tsai W.C."/>
            <person name="Van de Peer Y."/>
            <person name="Liu Z.J."/>
        </authorList>
    </citation>
    <scope>NUCLEOTIDE SEQUENCE [LARGE SCALE GENOMIC DNA]</scope>
    <source>
        <strain evidence="7">cv. Shenzhen</strain>
        <tissue evidence="6">Stem</tissue>
    </source>
</reference>
<proteinExistence type="predicted"/>
<keyword evidence="4" id="KW-0067">ATP-binding</keyword>
<evidence type="ECO:0000313" key="7">
    <source>
        <dbReference type="Proteomes" id="UP000236161"/>
    </source>
</evidence>
<dbReference type="InterPro" id="IPR027417">
    <property type="entry name" value="P-loop_NTPase"/>
</dbReference>
<gene>
    <name evidence="6" type="primary">ISE2</name>
    <name evidence="6" type="ORF">AXF42_Ash019477</name>
</gene>
<keyword evidence="2 6" id="KW-0378">Hydrolase</keyword>
<dbReference type="GO" id="GO:0003724">
    <property type="term" value="F:RNA helicase activity"/>
    <property type="evidence" value="ECO:0007669"/>
    <property type="project" value="UniProtKB-EC"/>
</dbReference>
<dbReference type="GO" id="GO:0005524">
    <property type="term" value="F:ATP binding"/>
    <property type="evidence" value="ECO:0007669"/>
    <property type="project" value="UniProtKB-KW"/>
</dbReference>
<name>A0A2I0AYH8_9ASPA</name>
<accession>A0A2I0AYH8</accession>
<evidence type="ECO:0000256" key="3">
    <source>
        <dbReference type="ARBA" id="ARBA00022806"/>
    </source>
</evidence>
<dbReference type="PANTHER" id="PTHR12131">
    <property type="entry name" value="ATP-DEPENDENT RNA AND DNA HELICASE"/>
    <property type="match status" value="1"/>
</dbReference>
<dbReference type="InterPro" id="IPR050699">
    <property type="entry name" value="RNA-DNA_Helicase"/>
</dbReference>
<evidence type="ECO:0000256" key="1">
    <source>
        <dbReference type="ARBA" id="ARBA00022741"/>
    </source>
</evidence>
<keyword evidence="1" id="KW-0547">Nucleotide-binding</keyword>
<dbReference type="AlphaFoldDB" id="A0A2I0AYH8"/>
<sequence length="248" mass="27895">MENSPVTGKRKLTGPDSADILSQPSKSEISEIAVESKIVSRTCVHEVTVLCYCDSPKGETFHQTDKNPIYSGKMGNKYIFVLYPFGKTAVAEYAMVMSFHDDQRAIYTSALMVLSNQEYNELNQELSDVWLMAGDVTTSPYSSCVVLNTENFGGMPYSSSKLLKGTALVIFDKIHYMKDRVKVVVWEETIIFLPAASKKLCLLIAMGGSDLYLFVDENEQLKEDTFTKLEGAFMKQKIKWMATLRIQK</sequence>
<dbReference type="PANTHER" id="PTHR12131:SF7">
    <property type="entry name" value="EXOSOME RNA HELICASE MTR4"/>
    <property type="match status" value="1"/>
</dbReference>
<evidence type="ECO:0000256" key="2">
    <source>
        <dbReference type="ARBA" id="ARBA00022801"/>
    </source>
</evidence>
<protein>
    <submittedName>
        <fullName evidence="6">DEAD-box ATP-dependent RNA helicase ISE2, chloroplastic</fullName>
        <ecNumber evidence="6">3.6.4.13</ecNumber>
    </submittedName>
</protein>
<dbReference type="GO" id="GO:0016787">
    <property type="term" value="F:hydrolase activity"/>
    <property type="evidence" value="ECO:0007669"/>
    <property type="project" value="UniProtKB-KW"/>
</dbReference>
<evidence type="ECO:0000256" key="5">
    <source>
        <dbReference type="SAM" id="MobiDB-lite"/>
    </source>
</evidence>
<dbReference type="STRING" id="1088818.A0A2I0AYH8"/>
<organism evidence="6 7">
    <name type="scientific">Apostasia shenzhenica</name>
    <dbReference type="NCBI Taxonomy" id="1088818"/>
    <lineage>
        <taxon>Eukaryota</taxon>
        <taxon>Viridiplantae</taxon>
        <taxon>Streptophyta</taxon>
        <taxon>Embryophyta</taxon>
        <taxon>Tracheophyta</taxon>
        <taxon>Spermatophyta</taxon>
        <taxon>Magnoliopsida</taxon>
        <taxon>Liliopsida</taxon>
        <taxon>Asparagales</taxon>
        <taxon>Orchidaceae</taxon>
        <taxon>Apostasioideae</taxon>
        <taxon>Apostasia</taxon>
    </lineage>
</organism>
<dbReference type="Proteomes" id="UP000236161">
    <property type="component" value="Unassembled WGS sequence"/>
</dbReference>
<dbReference type="GO" id="GO:0005634">
    <property type="term" value="C:nucleus"/>
    <property type="evidence" value="ECO:0007669"/>
    <property type="project" value="TreeGrafter"/>
</dbReference>
<dbReference type="SUPFAM" id="SSF52540">
    <property type="entry name" value="P-loop containing nucleoside triphosphate hydrolases"/>
    <property type="match status" value="1"/>
</dbReference>
<dbReference type="OrthoDB" id="685389at2759"/>
<dbReference type="Gene3D" id="3.40.50.300">
    <property type="entry name" value="P-loop containing nucleotide triphosphate hydrolases"/>
    <property type="match status" value="1"/>
</dbReference>
<dbReference type="GO" id="GO:0000460">
    <property type="term" value="P:maturation of 5.8S rRNA"/>
    <property type="evidence" value="ECO:0007669"/>
    <property type="project" value="TreeGrafter"/>
</dbReference>
<dbReference type="EC" id="3.6.4.13" evidence="6"/>
<evidence type="ECO:0000256" key="4">
    <source>
        <dbReference type="ARBA" id="ARBA00022840"/>
    </source>
</evidence>
<keyword evidence="3 6" id="KW-0347">Helicase</keyword>
<keyword evidence="7" id="KW-1185">Reference proteome</keyword>
<feature type="region of interest" description="Disordered" evidence="5">
    <location>
        <begin position="1"/>
        <end position="22"/>
    </location>
</feature>
<dbReference type="EMBL" id="KZ451936">
    <property type="protein sequence ID" value="PKA60584.1"/>
    <property type="molecule type" value="Genomic_DNA"/>
</dbReference>
<evidence type="ECO:0000313" key="6">
    <source>
        <dbReference type="EMBL" id="PKA60584.1"/>
    </source>
</evidence>